<dbReference type="PANTHER" id="PTHR12126">
    <property type="entry name" value="NADH-UBIQUINONE OXIDOREDUCTASE 39 KDA SUBUNIT-RELATED"/>
    <property type="match status" value="1"/>
</dbReference>
<dbReference type="PANTHER" id="PTHR12126:SF11">
    <property type="entry name" value="NADH DEHYDROGENASE [UBIQUINONE] 1 ALPHA SUBCOMPLEX SUBUNIT 9, MITOCHONDRIAL"/>
    <property type="match status" value="1"/>
</dbReference>
<gene>
    <name evidence="2" type="ORF">GbCGDNIH9_0964</name>
</gene>
<protein>
    <submittedName>
        <fullName evidence="2">NADH-ubiquinone oxidoreductase 39-40 kDa subunit-like protein</fullName>
    </submittedName>
</protein>
<proteinExistence type="predicted"/>
<name>A0AAC9P889_9PROT</name>
<dbReference type="Gene3D" id="3.40.50.720">
    <property type="entry name" value="NAD(P)-binding Rossmann-like Domain"/>
    <property type="match status" value="1"/>
</dbReference>
<dbReference type="InterPro" id="IPR016040">
    <property type="entry name" value="NAD(P)-bd_dom"/>
</dbReference>
<sequence>MRSGGGLWPAIPRRSSIPLCGIMIPHTLNPGLVAVIGATGRTGLALCRALSEAGIPFRPVVRNPDKWRACGITQPVHAENDAQVRGADVTRPDQLRHALDGVSAIVATSHASHSATIIEAAPEQASLILMGSTRKFSAFTDPHSEGVLAGEQAFLSSGRHGVMLHPTMIYGDPEEQTLRRLARLIRKTHVLPIPDGGRALIQPIHQDDVTRCLIAALSRPWNDASTLVIAGPEPVSYADCIRIIARISGVRAPLILPLPASLMLHGLALGQRIPALARRPFMSKLEGEIQRLTENRAFDITPMRHILGIEPISLKDGLTRSFSPAQA</sequence>
<dbReference type="EMBL" id="CP018191">
    <property type="protein sequence ID" value="APH54257.1"/>
    <property type="molecule type" value="Genomic_DNA"/>
</dbReference>
<reference evidence="3" key="1">
    <citation type="submission" date="2016-11" db="EMBL/GenBank/DDBJ databases">
        <title>Comparative genomic and phenotypic analysis of Granulibacter bethesdensis clinical isolates from patients with chronic granulomatous disease.</title>
        <authorList>
            <person name="Zarember K.A."/>
            <person name="Porcella S.F."/>
            <person name="Chu J."/>
            <person name="Ding L."/>
            <person name="Dahlstrom E."/>
            <person name="Barbian K."/>
            <person name="Martens C."/>
            <person name="Sykora L."/>
            <person name="Kramer S."/>
            <person name="Pettinato A.M."/>
            <person name="Hong H."/>
            <person name="Wald G."/>
            <person name="Berg L.J."/>
            <person name="Rogge L.S."/>
            <person name="Greenberg D.E."/>
            <person name="Falcone E.L."/>
            <person name="Neves J.F."/>
            <person name="Simoes M.J."/>
            <person name="Casal M."/>
            <person name="Rodriguez-Lopez F.C."/>
            <person name="Zelazny A."/>
            <person name="Gallin J.I."/>
            <person name="Holland S.M."/>
        </authorList>
    </citation>
    <scope>NUCLEOTIDE SEQUENCE [LARGE SCALE GENOMIC DNA]</scope>
    <source>
        <strain evidence="3">NIH9.1</strain>
    </source>
</reference>
<dbReference type="GO" id="GO:0044877">
    <property type="term" value="F:protein-containing complex binding"/>
    <property type="evidence" value="ECO:0007669"/>
    <property type="project" value="TreeGrafter"/>
</dbReference>
<dbReference type="InterPro" id="IPR051207">
    <property type="entry name" value="ComplexI_NDUFA9_subunit"/>
</dbReference>
<dbReference type="AlphaFoldDB" id="A0AAC9P889"/>
<dbReference type="Proteomes" id="UP000182373">
    <property type="component" value="Chromosome"/>
</dbReference>
<evidence type="ECO:0000313" key="2">
    <source>
        <dbReference type="EMBL" id="APH54257.1"/>
    </source>
</evidence>
<accession>A0AAC9P889</accession>
<dbReference type="SUPFAM" id="SSF51735">
    <property type="entry name" value="NAD(P)-binding Rossmann-fold domains"/>
    <property type="match status" value="1"/>
</dbReference>
<feature type="domain" description="NAD(P)-binding" evidence="1">
    <location>
        <begin position="37"/>
        <end position="120"/>
    </location>
</feature>
<evidence type="ECO:0000313" key="3">
    <source>
        <dbReference type="Proteomes" id="UP000182373"/>
    </source>
</evidence>
<dbReference type="InterPro" id="IPR036291">
    <property type="entry name" value="NAD(P)-bd_dom_sf"/>
</dbReference>
<dbReference type="Pfam" id="PF13460">
    <property type="entry name" value="NAD_binding_10"/>
    <property type="match status" value="1"/>
</dbReference>
<evidence type="ECO:0000259" key="1">
    <source>
        <dbReference type="Pfam" id="PF13460"/>
    </source>
</evidence>
<organism evidence="2 3">
    <name type="scientific">Granulibacter bethesdensis</name>
    <dbReference type="NCBI Taxonomy" id="364410"/>
    <lineage>
        <taxon>Bacteria</taxon>
        <taxon>Pseudomonadati</taxon>
        <taxon>Pseudomonadota</taxon>
        <taxon>Alphaproteobacteria</taxon>
        <taxon>Acetobacterales</taxon>
        <taxon>Acetobacteraceae</taxon>
        <taxon>Granulibacter</taxon>
    </lineage>
</organism>